<protein>
    <submittedName>
        <fullName evidence="2">Siderophore-interacting protein</fullName>
    </submittedName>
</protein>
<dbReference type="InterPro" id="IPR039261">
    <property type="entry name" value="FNR_nucleotide-bd"/>
</dbReference>
<dbReference type="CDD" id="cd06193">
    <property type="entry name" value="siderophore_interacting"/>
    <property type="match status" value="1"/>
</dbReference>
<dbReference type="Proteomes" id="UP001060504">
    <property type="component" value="Unassembled WGS sequence"/>
</dbReference>
<comment type="caution">
    <text evidence="2">The sequence shown here is derived from an EMBL/GenBank/DDBJ whole genome shotgun (WGS) entry which is preliminary data.</text>
</comment>
<evidence type="ECO:0000259" key="1">
    <source>
        <dbReference type="PROSITE" id="PS51384"/>
    </source>
</evidence>
<dbReference type="Pfam" id="PF08021">
    <property type="entry name" value="FAD_binding_9"/>
    <property type="match status" value="1"/>
</dbReference>
<dbReference type="InterPro" id="IPR017938">
    <property type="entry name" value="Riboflavin_synthase-like_b-brl"/>
</dbReference>
<reference evidence="2 3" key="1">
    <citation type="submission" date="2021-08" db="EMBL/GenBank/DDBJ databases">
        <title>Draft genome sequence of Mycolicibacterium sp. NGTWS1702 strain.</title>
        <authorList>
            <person name="Matsumoto M."/>
            <person name="Tang B.C.C."/>
            <person name="Machida Y."/>
            <person name="Matoyama H."/>
            <person name="Kishihara T."/>
            <person name="Sato S."/>
            <person name="Kondo I."/>
            <person name="Sano M."/>
            <person name="Kato G."/>
        </authorList>
    </citation>
    <scope>NUCLEOTIDE SEQUENCE [LARGE SCALE GENOMIC DNA]</scope>
    <source>
        <strain evidence="2 3">NGTWSNA01</strain>
    </source>
</reference>
<dbReference type="Gene3D" id="2.40.30.10">
    <property type="entry name" value="Translation factors"/>
    <property type="match status" value="1"/>
</dbReference>
<dbReference type="PANTHER" id="PTHR30157">
    <property type="entry name" value="FERRIC REDUCTASE, NADPH-DEPENDENT"/>
    <property type="match status" value="1"/>
</dbReference>
<dbReference type="EMBL" id="BPRH01002928">
    <property type="protein sequence ID" value="GJF19376.1"/>
    <property type="molecule type" value="Genomic_DNA"/>
</dbReference>
<sequence length="268" mass="29366">MPFSNATVVETAALSSRLRRIVLHIEDPDTLGITYAADSAVGVYFPGLDTGEGRNYSVRHHEDDRITLDIVLHGHGPGTTWASTTAPGDRVGLDHTRSWYRPEPATRWQLIISDLSGLPAAARIVEELAVSSTAILIVEVATAEDLDYLPAHQGLTVIASLGTGNGCGPSKLSQLVRDLALPDGRGYCWFAGEAAESRAVRKYLRGLDWTIDQYDISGYWRYNSNAWDAKFARVQHNVLRVYEQALTDGKGNKIALEEFDEALEQAGL</sequence>
<evidence type="ECO:0000313" key="2">
    <source>
        <dbReference type="EMBL" id="GJF19376.1"/>
    </source>
</evidence>
<organism evidence="2 3">
    <name type="scientific">Mycolicibacterium cyprinidarum</name>
    <dbReference type="NCBI Taxonomy" id="2860311"/>
    <lineage>
        <taxon>Bacteria</taxon>
        <taxon>Bacillati</taxon>
        <taxon>Actinomycetota</taxon>
        <taxon>Actinomycetes</taxon>
        <taxon>Mycobacteriales</taxon>
        <taxon>Mycobacteriaceae</taxon>
        <taxon>Mycolicibacterium</taxon>
    </lineage>
</organism>
<dbReference type="Pfam" id="PF04954">
    <property type="entry name" value="SIP"/>
    <property type="match status" value="1"/>
</dbReference>
<name>A0ABQ4VJB0_9MYCO</name>
<dbReference type="PANTHER" id="PTHR30157:SF0">
    <property type="entry name" value="NADPH-DEPENDENT FERRIC-CHELATE REDUCTASE"/>
    <property type="match status" value="1"/>
</dbReference>
<gene>
    <name evidence="2" type="ORF">NGTWS1702_28010</name>
</gene>
<feature type="domain" description="FAD-binding FR-type" evidence="1">
    <location>
        <begin position="1"/>
        <end position="109"/>
    </location>
</feature>
<accession>A0ABQ4VJB0</accession>
<dbReference type="InterPro" id="IPR013113">
    <property type="entry name" value="SIP_FAD-bd"/>
</dbReference>
<dbReference type="SUPFAM" id="SSF63380">
    <property type="entry name" value="Riboflavin synthase domain-like"/>
    <property type="match status" value="1"/>
</dbReference>
<evidence type="ECO:0000313" key="3">
    <source>
        <dbReference type="Proteomes" id="UP001060504"/>
    </source>
</evidence>
<dbReference type="InterPro" id="IPR017927">
    <property type="entry name" value="FAD-bd_FR_type"/>
</dbReference>
<proteinExistence type="predicted"/>
<dbReference type="Gene3D" id="3.40.50.80">
    <property type="entry name" value="Nucleotide-binding domain of ferredoxin-NADP reductase (FNR) module"/>
    <property type="match status" value="1"/>
</dbReference>
<keyword evidence="3" id="KW-1185">Reference proteome</keyword>
<dbReference type="InterPro" id="IPR007037">
    <property type="entry name" value="SIP_rossman_dom"/>
</dbReference>
<dbReference type="PROSITE" id="PS51384">
    <property type="entry name" value="FAD_FR"/>
    <property type="match status" value="1"/>
</dbReference>
<dbReference type="InterPro" id="IPR039374">
    <property type="entry name" value="SIP_fam"/>
</dbReference>